<keyword evidence="4" id="KW-1185">Reference proteome</keyword>
<comment type="caution">
    <text evidence="3">The sequence shown here is derived from an EMBL/GenBank/DDBJ whole genome shotgun (WGS) entry which is preliminary data.</text>
</comment>
<feature type="signal peptide" evidence="2">
    <location>
        <begin position="1"/>
        <end position="20"/>
    </location>
</feature>
<dbReference type="OrthoDB" id="72053at2759"/>
<keyword evidence="1" id="KW-1133">Transmembrane helix</keyword>
<dbReference type="SUPFAM" id="SSF52833">
    <property type="entry name" value="Thioredoxin-like"/>
    <property type="match status" value="2"/>
</dbReference>
<dbReference type="InterPro" id="IPR036249">
    <property type="entry name" value="Thioredoxin-like_sf"/>
</dbReference>
<keyword evidence="1" id="KW-0472">Membrane</keyword>
<evidence type="ECO:0000256" key="1">
    <source>
        <dbReference type="SAM" id="Phobius"/>
    </source>
</evidence>
<dbReference type="AlphaFoldDB" id="A0A4Y2APX4"/>
<proteinExistence type="predicted"/>
<organism evidence="3 4">
    <name type="scientific">Araneus ventricosus</name>
    <name type="common">Orbweaver spider</name>
    <name type="synonym">Epeira ventricosa</name>
    <dbReference type="NCBI Taxonomy" id="182803"/>
    <lineage>
        <taxon>Eukaryota</taxon>
        <taxon>Metazoa</taxon>
        <taxon>Ecdysozoa</taxon>
        <taxon>Arthropoda</taxon>
        <taxon>Chelicerata</taxon>
        <taxon>Arachnida</taxon>
        <taxon>Araneae</taxon>
        <taxon>Araneomorphae</taxon>
        <taxon>Entelegynae</taxon>
        <taxon>Araneoidea</taxon>
        <taxon>Araneidae</taxon>
        <taxon>Araneus</taxon>
    </lineage>
</organism>
<dbReference type="PANTHER" id="PTHR19991">
    <property type="entry name" value="L 2 01289"/>
    <property type="match status" value="1"/>
</dbReference>
<dbReference type="EMBL" id="BGPR01000026">
    <property type="protein sequence ID" value="GBL81798.1"/>
    <property type="molecule type" value="Genomic_DNA"/>
</dbReference>
<dbReference type="Proteomes" id="UP000499080">
    <property type="component" value="Unassembled WGS sequence"/>
</dbReference>
<gene>
    <name evidence="3" type="primary">TP02_0602</name>
    <name evidence="3" type="ORF">AVEN_93551_1</name>
</gene>
<evidence type="ECO:0000256" key="2">
    <source>
        <dbReference type="SAM" id="SignalP"/>
    </source>
</evidence>
<evidence type="ECO:0000313" key="3">
    <source>
        <dbReference type="EMBL" id="GBL81798.1"/>
    </source>
</evidence>
<sequence>MHFFTTFLYFYILGTRIIFSKETESTDEVKEFDKILVEEDGVVVLFTQPCCACTDCVEAEVLTGGMSQQLEDNLGLIIVRIKDPKLKSRYGIKKVPALAYIRNNKTAMYDGKFEFETLYSWLQENRQPSTVDLDDTSFEHLTQAASGATTGDWLVVFHDGTCCKKRELIKLENAGIKLRNKVNIASVNTLKAPETAERFKISSCPQVIFFRHQKIYRFTLPEITVKTLRNFAEGFYKNSKAEPVPLPLSAFDKFLDKTIEFFIANSYHLLIILAATTVCTALFLIFAVMKSSAVPSKPKSQ</sequence>
<name>A0A4Y2APX4_ARAVE</name>
<dbReference type="Gene3D" id="3.40.30.10">
    <property type="entry name" value="Glutaredoxin"/>
    <property type="match status" value="2"/>
</dbReference>
<accession>A0A4Y2APX4</accession>
<feature type="transmembrane region" description="Helical" evidence="1">
    <location>
        <begin position="267"/>
        <end position="289"/>
    </location>
</feature>
<keyword evidence="1" id="KW-0812">Transmembrane</keyword>
<dbReference type="PANTHER" id="PTHR19991:SF2">
    <property type="entry name" value="GH08893P"/>
    <property type="match status" value="1"/>
</dbReference>
<feature type="chain" id="PRO_5021445406" evidence="2">
    <location>
        <begin position="21"/>
        <end position="301"/>
    </location>
</feature>
<protein>
    <submittedName>
        <fullName evidence="3">Thioredoxin domain-containing protein</fullName>
    </submittedName>
</protein>
<keyword evidence="2" id="KW-0732">Signal</keyword>
<reference evidence="3 4" key="1">
    <citation type="journal article" date="2019" name="Sci. Rep.">
        <title>Orb-weaving spider Araneus ventricosus genome elucidates the spidroin gene catalogue.</title>
        <authorList>
            <person name="Kono N."/>
            <person name="Nakamura H."/>
            <person name="Ohtoshi R."/>
            <person name="Moran D.A.P."/>
            <person name="Shinohara A."/>
            <person name="Yoshida Y."/>
            <person name="Fujiwara M."/>
            <person name="Mori M."/>
            <person name="Tomita M."/>
            <person name="Arakawa K."/>
        </authorList>
    </citation>
    <scope>NUCLEOTIDE SEQUENCE [LARGE SCALE GENOMIC DNA]</scope>
</reference>
<evidence type="ECO:0000313" key="4">
    <source>
        <dbReference type="Proteomes" id="UP000499080"/>
    </source>
</evidence>
<dbReference type="Pfam" id="PF13848">
    <property type="entry name" value="Thioredoxin_6"/>
    <property type="match status" value="1"/>
</dbReference>